<keyword evidence="2" id="KW-0812">Transmembrane</keyword>
<evidence type="ECO:0000256" key="1">
    <source>
        <dbReference type="SAM" id="MobiDB-lite"/>
    </source>
</evidence>
<protein>
    <submittedName>
        <fullName evidence="4">Pilus assembly protein</fullName>
    </submittedName>
</protein>
<evidence type="ECO:0000256" key="2">
    <source>
        <dbReference type="SAM" id="Phobius"/>
    </source>
</evidence>
<feature type="transmembrane region" description="Helical" evidence="2">
    <location>
        <begin position="29"/>
        <end position="49"/>
    </location>
</feature>
<keyword evidence="2" id="KW-0472">Membrane</keyword>
<evidence type="ECO:0000313" key="5">
    <source>
        <dbReference type="Proteomes" id="UP000317982"/>
    </source>
</evidence>
<evidence type="ECO:0000313" key="4">
    <source>
        <dbReference type="EMBL" id="TQS40725.1"/>
    </source>
</evidence>
<reference evidence="4 5" key="1">
    <citation type="submission" date="2019-07" db="EMBL/GenBank/DDBJ databases">
        <title>Cryptosporangium phraense sp. nov., isolated from plant litter.</title>
        <authorList>
            <person name="Suriyachadkun C."/>
        </authorList>
    </citation>
    <scope>NUCLEOTIDE SEQUENCE [LARGE SCALE GENOMIC DNA]</scope>
    <source>
        <strain evidence="4 5">A-T 5661</strain>
    </source>
</reference>
<dbReference type="AlphaFoldDB" id="A0A545AJ70"/>
<accession>A0A545AJ70</accession>
<dbReference type="OrthoDB" id="5190946at2"/>
<dbReference type="EMBL" id="VIRS01000035">
    <property type="protein sequence ID" value="TQS40725.1"/>
    <property type="molecule type" value="Genomic_DNA"/>
</dbReference>
<sequence>MRGRLDRPPAAPATRRGGRRSSSGSDRGAAAIELAIILPIMLVMIFGVIDFGRLISAQATLSDAAREGARALAFNQDATLRAQKVTGTTGTTVTASVPCPTSGSTAASTATVTVSQTFTYLTPILTLLGGSGTTKTITATGVMPCLG</sequence>
<dbReference type="Proteomes" id="UP000317982">
    <property type="component" value="Unassembled WGS sequence"/>
</dbReference>
<evidence type="ECO:0000259" key="3">
    <source>
        <dbReference type="Pfam" id="PF07811"/>
    </source>
</evidence>
<gene>
    <name evidence="4" type="ORF">FL583_33330</name>
</gene>
<feature type="domain" description="TadE-like" evidence="3">
    <location>
        <begin position="28"/>
        <end position="70"/>
    </location>
</feature>
<feature type="compositionally biased region" description="Low complexity" evidence="1">
    <location>
        <begin position="12"/>
        <end position="25"/>
    </location>
</feature>
<dbReference type="Pfam" id="PF07811">
    <property type="entry name" value="TadE"/>
    <property type="match status" value="1"/>
</dbReference>
<dbReference type="RefSeq" id="WP_142708869.1">
    <property type="nucleotide sequence ID" value="NZ_VIRS01000035.1"/>
</dbReference>
<comment type="caution">
    <text evidence="4">The sequence shown here is derived from an EMBL/GenBank/DDBJ whole genome shotgun (WGS) entry which is preliminary data.</text>
</comment>
<proteinExistence type="predicted"/>
<keyword evidence="2" id="KW-1133">Transmembrane helix</keyword>
<dbReference type="InParanoid" id="A0A545AJ70"/>
<feature type="region of interest" description="Disordered" evidence="1">
    <location>
        <begin position="1"/>
        <end position="25"/>
    </location>
</feature>
<dbReference type="InterPro" id="IPR012495">
    <property type="entry name" value="TadE-like_dom"/>
</dbReference>
<organism evidence="4 5">
    <name type="scientific">Cryptosporangium phraense</name>
    <dbReference type="NCBI Taxonomy" id="2593070"/>
    <lineage>
        <taxon>Bacteria</taxon>
        <taxon>Bacillati</taxon>
        <taxon>Actinomycetota</taxon>
        <taxon>Actinomycetes</taxon>
        <taxon>Cryptosporangiales</taxon>
        <taxon>Cryptosporangiaceae</taxon>
        <taxon>Cryptosporangium</taxon>
    </lineage>
</organism>
<name>A0A545AJ70_9ACTN</name>
<keyword evidence="5" id="KW-1185">Reference proteome</keyword>